<dbReference type="SUPFAM" id="SSF103025">
    <property type="entry name" value="Folate-binding domain"/>
    <property type="match status" value="1"/>
</dbReference>
<gene>
    <name evidence="9" type="ORF">LCGC14_0001040</name>
</gene>
<evidence type="ECO:0000256" key="4">
    <source>
        <dbReference type="ARBA" id="ARBA00022679"/>
    </source>
</evidence>
<dbReference type="FunFam" id="4.10.1250.10:FF:000001">
    <property type="entry name" value="Aminomethyltransferase"/>
    <property type="match status" value="1"/>
</dbReference>
<dbReference type="EC" id="2.1.2.10" evidence="2"/>
<accession>A0A0F9W475</accession>
<keyword evidence="3" id="KW-0032">Aminotransferase</keyword>
<dbReference type="GO" id="GO:0005829">
    <property type="term" value="C:cytosol"/>
    <property type="evidence" value="ECO:0007669"/>
    <property type="project" value="TreeGrafter"/>
</dbReference>
<dbReference type="EMBL" id="LAZR01000001">
    <property type="protein sequence ID" value="KKO12096.1"/>
    <property type="molecule type" value="Genomic_DNA"/>
</dbReference>
<dbReference type="AlphaFoldDB" id="A0A0F9W475"/>
<feature type="domain" description="Aminomethyltransferase C-terminal" evidence="8">
    <location>
        <begin position="286"/>
        <end position="361"/>
    </location>
</feature>
<evidence type="ECO:0000256" key="5">
    <source>
        <dbReference type="ARBA" id="ARBA00031395"/>
    </source>
</evidence>
<reference evidence="9" key="1">
    <citation type="journal article" date="2015" name="Nature">
        <title>Complex archaea that bridge the gap between prokaryotes and eukaryotes.</title>
        <authorList>
            <person name="Spang A."/>
            <person name="Saw J.H."/>
            <person name="Jorgensen S.L."/>
            <person name="Zaremba-Niedzwiedzka K."/>
            <person name="Martijn J."/>
            <person name="Lind A.E."/>
            <person name="van Eijk R."/>
            <person name="Schleper C."/>
            <person name="Guy L."/>
            <person name="Ettema T.J."/>
        </authorList>
    </citation>
    <scope>NUCLEOTIDE SEQUENCE</scope>
</reference>
<dbReference type="Gene3D" id="3.30.1360.120">
    <property type="entry name" value="Probable tRNA modification gtpase trme, domain 1"/>
    <property type="match status" value="1"/>
</dbReference>
<evidence type="ECO:0000256" key="1">
    <source>
        <dbReference type="ARBA" id="ARBA00008609"/>
    </source>
</evidence>
<dbReference type="GO" id="GO:0008483">
    <property type="term" value="F:transaminase activity"/>
    <property type="evidence" value="ECO:0007669"/>
    <property type="project" value="UniProtKB-KW"/>
</dbReference>
<evidence type="ECO:0000256" key="6">
    <source>
        <dbReference type="ARBA" id="ARBA00047665"/>
    </source>
</evidence>
<dbReference type="Pfam" id="PF01571">
    <property type="entry name" value="GCV_T"/>
    <property type="match status" value="1"/>
</dbReference>
<dbReference type="InterPro" id="IPR013977">
    <property type="entry name" value="GcvT_C"/>
</dbReference>
<dbReference type="HAMAP" id="MF_00259">
    <property type="entry name" value="GcvT"/>
    <property type="match status" value="1"/>
</dbReference>
<organism evidence="9">
    <name type="scientific">marine sediment metagenome</name>
    <dbReference type="NCBI Taxonomy" id="412755"/>
    <lineage>
        <taxon>unclassified sequences</taxon>
        <taxon>metagenomes</taxon>
        <taxon>ecological metagenomes</taxon>
    </lineage>
</organism>
<dbReference type="PANTHER" id="PTHR43757">
    <property type="entry name" value="AMINOMETHYLTRANSFERASE"/>
    <property type="match status" value="1"/>
</dbReference>
<dbReference type="GO" id="GO:0006546">
    <property type="term" value="P:glycine catabolic process"/>
    <property type="evidence" value="ECO:0007669"/>
    <property type="project" value="InterPro"/>
</dbReference>
<sequence>MGQQTALYAKHLEAGAKIVDFGGWDMPIQYKSLIEEHTAVREQAGVFDVSHMTIVDIDGPDAERWLQFLLANDVARLKDTGNALYTGMLNENGGVIDDLIVYRMASGFRLVVNCATREKDLAWMQSQQRGFSVTLTERPELAILAVQGPRAIDIVRTIVEQRFSAPDSATVSGLKNFCGVELDNWFIARTGYTGENGVEIMLPNSEAPAIWDLLLAAGVKPIGLGARDTLRLEAGMNLYGHDMDESISPLSANMGWTIAWEPAERDFMGRKALEAQRQHRDTLPVLTGLVMEERGVLREGLRVECTLGDGSTQDGVITSGTFSPTLKHGIALARIPADAQQCAVDIRGKLVPVRPVKPGFVRHGKKVFV</sequence>
<dbReference type="Gene3D" id="3.30.70.1400">
    <property type="entry name" value="Aminomethyltransferase beta-barrel domains"/>
    <property type="match status" value="1"/>
</dbReference>
<proteinExistence type="inferred from homology"/>
<dbReference type="GO" id="GO:0005960">
    <property type="term" value="C:glycine cleavage complex"/>
    <property type="evidence" value="ECO:0007669"/>
    <property type="project" value="InterPro"/>
</dbReference>
<dbReference type="InterPro" id="IPR006223">
    <property type="entry name" value="GcvT"/>
</dbReference>
<evidence type="ECO:0000259" key="7">
    <source>
        <dbReference type="Pfam" id="PF01571"/>
    </source>
</evidence>
<dbReference type="PIRSF" id="PIRSF006487">
    <property type="entry name" value="GcvT"/>
    <property type="match status" value="1"/>
</dbReference>
<evidence type="ECO:0000259" key="8">
    <source>
        <dbReference type="Pfam" id="PF08669"/>
    </source>
</evidence>
<dbReference type="InterPro" id="IPR028896">
    <property type="entry name" value="GcvT/YgfZ/DmdA"/>
</dbReference>
<dbReference type="PANTHER" id="PTHR43757:SF2">
    <property type="entry name" value="AMINOMETHYLTRANSFERASE, MITOCHONDRIAL"/>
    <property type="match status" value="1"/>
</dbReference>
<evidence type="ECO:0000256" key="3">
    <source>
        <dbReference type="ARBA" id="ARBA00022576"/>
    </source>
</evidence>
<protein>
    <recommendedName>
        <fullName evidence="2">aminomethyltransferase</fullName>
        <ecNumber evidence="2">2.1.2.10</ecNumber>
    </recommendedName>
    <alternativeName>
        <fullName evidence="5">Glycine cleavage system T protein</fullName>
    </alternativeName>
</protein>
<name>A0A0F9W475_9ZZZZ</name>
<dbReference type="SUPFAM" id="SSF101790">
    <property type="entry name" value="Aminomethyltransferase beta-barrel domain"/>
    <property type="match status" value="1"/>
</dbReference>
<dbReference type="NCBIfam" id="TIGR00528">
    <property type="entry name" value="gcvT"/>
    <property type="match status" value="1"/>
</dbReference>
<feature type="domain" description="GCVT N-terminal" evidence="7">
    <location>
        <begin position="7"/>
        <end position="261"/>
    </location>
</feature>
<dbReference type="FunFam" id="3.30.70.1400:FF:000001">
    <property type="entry name" value="Aminomethyltransferase"/>
    <property type="match status" value="1"/>
</dbReference>
<dbReference type="Pfam" id="PF08669">
    <property type="entry name" value="GCV_T_C"/>
    <property type="match status" value="1"/>
</dbReference>
<evidence type="ECO:0000313" key="9">
    <source>
        <dbReference type="EMBL" id="KKO12096.1"/>
    </source>
</evidence>
<dbReference type="InterPro" id="IPR022903">
    <property type="entry name" value="GcvT_bac"/>
</dbReference>
<dbReference type="InterPro" id="IPR027266">
    <property type="entry name" value="TrmE/GcvT-like"/>
</dbReference>
<dbReference type="InterPro" id="IPR029043">
    <property type="entry name" value="GcvT/YgfZ_C"/>
</dbReference>
<dbReference type="NCBIfam" id="NF001567">
    <property type="entry name" value="PRK00389.1"/>
    <property type="match status" value="1"/>
</dbReference>
<dbReference type="InterPro" id="IPR006222">
    <property type="entry name" value="GCVT_N"/>
</dbReference>
<comment type="catalytic activity">
    <reaction evidence="6">
        <text>N(6)-[(R)-S(8)-aminomethyldihydrolipoyl]-L-lysyl-[protein] + (6S)-5,6,7,8-tetrahydrofolate = N(6)-[(R)-dihydrolipoyl]-L-lysyl-[protein] + (6R)-5,10-methylene-5,6,7,8-tetrahydrofolate + NH4(+)</text>
        <dbReference type="Rhea" id="RHEA:16945"/>
        <dbReference type="Rhea" id="RHEA-COMP:10475"/>
        <dbReference type="Rhea" id="RHEA-COMP:10492"/>
        <dbReference type="ChEBI" id="CHEBI:15636"/>
        <dbReference type="ChEBI" id="CHEBI:28938"/>
        <dbReference type="ChEBI" id="CHEBI:57453"/>
        <dbReference type="ChEBI" id="CHEBI:83100"/>
        <dbReference type="ChEBI" id="CHEBI:83143"/>
        <dbReference type="EC" id="2.1.2.10"/>
    </reaction>
</comment>
<dbReference type="Gene3D" id="4.10.1250.10">
    <property type="entry name" value="Aminomethyltransferase fragment"/>
    <property type="match status" value="1"/>
</dbReference>
<comment type="caution">
    <text evidence="9">The sequence shown here is derived from an EMBL/GenBank/DDBJ whole genome shotgun (WGS) entry which is preliminary data.</text>
</comment>
<comment type="similarity">
    <text evidence="1">Belongs to the GcvT family.</text>
</comment>
<evidence type="ECO:0000256" key="2">
    <source>
        <dbReference type="ARBA" id="ARBA00012616"/>
    </source>
</evidence>
<dbReference type="GO" id="GO:0004047">
    <property type="term" value="F:aminomethyltransferase activity"/>
    <property type="evidence" value="ECO:0007669"/>
    <property type="project" value="UniProtKB-EC"/>
</dbReference>
<dbReference type="Gene3D" id="2.40.30.110">
    <property type="entry name" value="Aminomethyltransferase beta-barrel domains"/>
    <property type="match status" value="1"/>
</dbReference>
<keyword evidence="4" id="KW-0808">Transferase</keyword>